<gene>
    <name evidence="2" type="ORF">SSLN_LOCUS9053</name>
</gene>
<dbReference type="WBParaSite" id="SSLN_0000939901-mRNA-1">
    <property type="protein sequence ID" value="SSLN_0000939901-mRNA-1"/>
    <property type="gene ID" value="SSLN_0000939901"/>
</dbReference>
<dbReference type="PANTHER" id="PTHR23227:SF84">
    <property type="entry name" value="ENDONUCLEASE_EXONUCLEASE_PHOSPHATASE DOMAIN-CONTAINING PROTEIN"/>
    <property type="match status" value="1"/>
</dbReference>
<dbReference type="OrthoDB" id="10030815at2759"/>
<organism evidence="4">
    <name type="scientific">Schistocephalus solidus</name>
    <name type="common">Tapeworm</name>
    <dbReference type="NCBI Taxonomy" id="70667"/>
    <lineage>
        <taxon>Eukaryota</taxon>
        <taxon>Metazoa</taxon>
        <taxon>Spiralia</taxon>
        <taxon>Lophotrochozoa</taxon>
        <taxon>Platyhelminthes</taxon>
        <taxon>Cestoda</taxon>
        <taxon>Eucestoda</taxon>
        <taxon>Diphyllobothriidea</taxon>
        <taxon>Diphyllobothriidae</taxon>
        <taxon>Schistocephalus</taxon>
    </lineage>
</organism>
<protein>
    <submittedName>
        <fullName evidence="4">Endo/exonuclease/phosphatase domain-containing protein</fullName>
    </submittedName>
</protein>
<feature type="region of interest" description="Disordered" evidence="1">
    <location>
        <begin position="32"/>
        <end position="88"/>
    </location>
</feature>
<dbReference type="AlphaFoldDB" id="A0A183SXV4"/>
<evidence type="ECO:0000313" key="4">
    <source>
        <dbReference type="WBParaSite" id="SSLN_0000939901-mRNA-1"/>
    </source>
</evidence>
<name>A0A183SXV4_SCHSO</name>
<dbReference type="Proteomes" id="UP000275846">
    <property type="component" value="Unassembled WGS sequence"/>
</dbReference>
<dbReference type="EMBL" id="UYSU01035008">
    <property type="protein sequence ID" value="VDL95438.1"/>
    <property type="molecule type" value="Genomic_DNA"/>
</dbReference>
<evidence type="ECO:0000313" key="2">
    <source>
        <dbReference type="EMBL" id="VDL95438.1"/>
    </source>
</evidence>
<accession>A0A183SXV4</accession>
<dbReference type="Gene3D" id="3.60.10.10">
    <property type="entry name" value="Endonuclease/exonuclease/phosphatase"/>
    <property type="match status" value="1"/>
</dbReference>
<dbReference type="InterPro" id="IPR027124">
    <property type="entry name" value="Swc5/CFDP1/2"/>
</dbReference>
<dbReference type="InterPro" id="IPR036691">
    <property type="entry name" value="Endo/exonu/phosph_ase_sf"/>
</dbReference>
<keyword evidence="3" id="KW-1185">Reference proteome</keyword>
<reference evidence="2 3" key="2">
    <citation type="submission" date="2018-11" db="EMBL/GenBank/DDBJ databases">
        <authorList>
            <consortium name="Pathogen Informatics"/>
        </authorList>
    </citation>
    <scope>NUCLEOTIDE SEQUENCE [LARGE SCALE GENOMIC DNA]</scope>
    <source>
        <strain evidence="2 3">NST_G2</strain>
    </source>
</reference>
<evidence type="ECO:0000256" key="1">
    <source>
        <dbReference type="SAM" id="MobiDB-lite"/>
    </source>
</evidence>
<dbReference type="STRING" id="70667.A0A183SXV4"/>
<reference evidence="4" key="1">
    <citation type="submission" date="2016-06" db="UniProtKB">
        <authorList>
            <consortium name="WormBaseParasite"/>
        </authorList>
    </citation>
    <scope>IDENTIFICATION</scope>
</reference>
<evidence type="ECO:0000313" key="3">
    <source>
        <dbReference type="Proteomes" id="UP000275846"/>
    </source>
</evidence>
<dbReference type="PANTHER" id="PTHR23227">
    <property type="entry name" value="BUCENTAUR RELATED"/>
    <property type="match status" value="1"/>
</dbReference>
<sequence length="366" mass="40178">MWVGFFPAAPPRATVTTGGLNHVRVSGVVCASTPGMSDSRTSHLSPLKKSYGGGDSNPPAAARKIRGRKTQTNNNTPRPHPPRHTHQAARVSPLTLAAWNVCSLLENPRSNRPERLTAQVARELARYKVGIAAHSETRFSEQGQLEEVGAGILSSGAAGQRQSDATLGINDRLMSLRLPLRGDQFATIISAYAPPMTSSDAVKDKFYEDLHALLATVSKADKLIGLGEFNARVRTDHAPWQGVLGSRSLGSCNDNGLLLLQTCAEHRILLTNIVVRLPTREKATWMRPRSRRWQLLDYVLIRRRDRQDVMLTKAIRDADSWTDHHLVISQMRLRLQPRRRCQGVAVHLGAAPAAPATCALSNIRSS</sequence>
<proteinExistence type="predicted"/>
<dbReference type="SUPFAM" id="SSF56219">
    <property type="entry name" value="DNase I-like"/>
    <property type="match status" value="1"/>
</dbReference>
<feature type="compositionally biased region" description="Polar residues" evidence="1">
    <location>
        <begin position="34"/>
        <end position="44"/>
    </location>
</feature>